<sequence>MFVARSIAADHKDLIHDVSFDFHGRRMATCSSDQSVKVWDKSENGDWHCTASWKTHSGSVWRVTWAHPEFGQVLASCSFDRTAAVWEEIVGESNDKLRGQSHWVKRTTLVDSRTSVTDVKFAPKHMGLMLATCSADGVVRVYEAPDVMNLSQWSLQHEISGKLSCSCISWNPSSSRAHSPMIAVGSDDSSPNIMGKVQIYEYNENTRKYVKAETFMTVTDPVHDLSFAPNLGRSFHILAVASKDVRIFTMKPLRKEQTSSGGVTKFEIHTVAQFDNHNSQVWRVSWNITGTVLASSGDDGSVRLWKANYMDNWKCTGVLKGDGNPVNPSQQGFMGSSFGSTNQSLQNSVNGSASSRYIFSPLDNPKAGSRWSSSARFIPPPLVEHLCDAEPQSPSSLNTRRRYNPPPLKTLLENQGV</sequence>
<dbReference type="InterPro" id="IPR015943">
    <property type="entry name" value="WD40/YVTN_repeat-like_dom_sf"/>
</dbReference>
<proteinExistence type="inferred from homology"/>
<keyword evidence="13" id="KW-0995">Kinetochore</keyword>
<feature type="repeat" description="WD" evidence="23">
    <location>
        <begin position="8"/>
        <end position="40"/>
    </location>
</feature>
<evidence type="ECO:0000256" key="23">
    <source>
        <dbReference type="PROSITE-ProRule" id="PRU00221"/>
    </source>
</evidence>
<dbReference type="InterPro" id="IPR036322">
    <property type="entry name" value="WD40_repeat_dom_sf"/>
</dbReference>
<dbReference type="Proteomes" id="UP001295444">
    <property type="component" value="Chromosome 04"/>
</dbReference>
<accession>A0AAD1S294</accession>
<evidence type="ECO:0000256" key="8">
    <source>
        <dbReference type="ARBA" id="ARBA00022618"/>
    </source>
</evidence>
<organism evidence="25 26">
    <name type="scientific">Pelobates cultripes</name>
    <name type="common">Western spadefoot toad</name>
    <dbReference type="NCBI Taxonomy" id="61616"/>
    <lineage>
        <taxon>Eukaryota</taxon>
        <taxon>Metazoa</taxon>
        <taxon>Chordata</taxon>
        <taxon>Craniata</taxon>
        <taxon>Vertebrata</taxon>
        <taxon>Euteleostomi</taxon>
        <taxon>Amphibia</taxon>
        <taxon>Batrachia</taxon>
        <taxon>Anura</taxon>
        <taxon>Pelobatoidea</taxon>
        <taxon>Pelobatidae</taxon>
        <taxon>Pelobates</taxon>
    </lineage>
</organism>
<dbReference type="GO" id="GO:0005198">
    <property type="term" value="F:structural molecule activity"/>
    <property type="evidence" value="ECO:0007669"/>
    <property type="project" value="InterPro"/>
</dbReference>
<keyword evidence="18" id="KW-0539">Nucleus</keyword>
<gene>
    <name evidence="25" type="ORF">PECUL_23A014123</name>
</gene>
<keyword evidence="20" id="KW-0137">Centromere</keyword>
<evidence type="ECO:0000256" key="13">
    <source>
        <dbReference type="ARBA" id="ARBA00022838"/>
    </source>
</evidence>
<dbReference type="FunFam" id="2.130.10.10:FF:000063">
    <property type="entry name" value="SEH1 like nucleoporin"/>
    <property type="match status" value="1"/>
</dbReference>
<reference evidence="25" key="1">
    <citation type="submission" date="2022-03" db="EMBL/GenBank/DDBJ databases">
        <authorList>
            <person name="Alioto T."/>
            <person name="Alioto T."/>
            <person name="Gomez Garrido J."/>
        </authorList>
    </citation>
    <scope>NUCLEOTIDE SEQUENCE</scope>
</reference>
<evidence type="ECO:0000313" key="25">
    <source>
        <dbReference type="EMBL" id="CAH2284716.1"/>
    </source>
</evidence>
<evidence type="ECO:0000256" key="1">
    <source>
        <dbReference type="ARBA" id="ARBA00002483"/>
    </source>
</evidence>
<feature type="repeat" description="WD" evidence="23">
    <location>
        <begin position="274"/>
        <end position="306"/>
    </location>
</feature>
<keyword evidence="11" id="KW-0509">mRNA transport</keyword>
<dbReference type="AlphaFoldDB" id="A0AAD1S294"/>
<keyword evidence="17" id="KW-0458">Lysosome</keyword>
<evidence type="ECO:0000256" key="16">
    <source>
        <dbReference type="ARBA" id="ARBA00023132"/>
    </source>
</evidence>
<keyword evidence="12" id="KW-0159">Chromosome partition</keyword>
<keyword evidence="16" id="KW-0906">Nuclear pore complex</keyword>
<keyword evidence="10" id="KW-0498">Mitosis</keyword>
<dbReference type="SUPFAM" id="SSF50978">
    <property type="entry name" value="WD40 repeat-like"/>
    <property type="match status" value="1"/>
</dbReference>
<dbReference type="EMBL" id="OW240915">
    <property type="protein sequence ID" value="CAH2284716.1"/>
    <property type="molecule type" value="Genomic_DNA"/>
</dbReference>
<dbReference type="GO" id="GO:0035859">
    <property type="term" value="C:Seh1-associated complex"/>
    <property type="evidence" value="ECO:0007669"/>
    <property type="project" value="TreeGrafter"/>
</dbReference>
<comment type="function">
    <text evidence="21">As a component of the GATOR2 complex, functions as an activator of the amino acid-sensing branch of the mTORC1 signaling pathway. The GATOR2 complex indirectly activates mTORC1 through the inhibition of the GATOR1 subcomplex. GATOR2 probably acts as an E3 ubiquitin-protein ligase toward GATOR1. In the presence of abundant amino acids, the GATOR2 complex mediates ubiquitination of the NPRL2 core component of the GATOR1 complex, leading to GATOR1 inactivation. In the absence of amino acids, GATOR2 is inhibited, activating the GATOR1 complex.</text>
</comment>
<evidence type="ECO:0000256" key="20">
    <source>
        <dbReference type="ARBA" id="ARBA00023328"/>
    </source>
</evidence>
<protein>
    <submittedName>
        <fullName evidence="25">Nucleoporin SEH1 isoform X1</fullName>
    </submittedName>
</protein>
<keyword evidence="15" id="KW-0811">Translocation</keyword>
<dbReference type="PANTHER" id="PTHR11024">
    <property type="entry name" value="NUCLEAR PORE COMPLEX PROTEIN SEC13 / SEH1 FAMILY MEMBER"/>
    <property type="match status" value="1"/>
</dbReference>
<dbReference type="PROSITE" id="PS50082">
    <property type="entry name" value="WD_REPEATS_2"/>
    <property type="match status" value="2"/>
</dbReference>
<evidence type="ECO:0000256" key="5">
    <source>
        <dbReference type="ARBA" id="ARBA00010102"/>
    </source>
</evidence>
<evidence type="ECO:0000256" key="19">
    <source>
        <dbReference type="ARBA" id="ARBA00023306"/>
    </source>
</evidence>
<keyword evidence="9" id="KW-0677">Repeat</keyword>
<evidence type="ECO:0000256" key="24">
    <source>
        <dbReference type="SAM" id="MobiDB-lite"/>
    </source>
</evidence>
<keyword evidence="14" id="KW-0653">Protein transport</keyword>
<evidence type="ECO:0000256" key="2">
    <source>
        <dbReference type="ARBA" id="ARBA00004567"/>
    </source>
</evidence>
<evidence type="ECO:0000256" key="14">
    <source>
        <dbReference type="ARBA" id="ARBA00022927"/>
    </source>
</evidence>
<keyword evidence="6" id="KW-0813">Transport</keyword>
<evidence type="ECO:0000256" key="21">
    <source>
        <dbReference type="ARBA" id="ARBA00057180"/>
    </source>
</evidence>
<keyword evidence="19" id="KW-0131">Cell cycle</keyword>
<dbReference type="GO" id="GO:1904263">
    <property type="term" value="P:positive regulation of TORC1 signaling"/>
    <property type="evidence" value="ECO:0007669"/>
    <property type="project" value="TreeGrafter"/>
</dbReference>
<comment type="function">
    <text evidence="1">Component of the Nup107-160 subcomplex of the nuclear pore complex (NPC). The Nup107-160 subcomplex is required for the assembly of a functional NPC. The Nup107-160 subcomplex is also required for normal kinetochore microtubule attachment, mitotic progression and chromosome segregation. This subunit plays a role in recruitment of the Nup107-160 subcomplex to the kinetochore.</text>
</comment>
<dbReference type="InterPro" id="IPR020472">
    <property type="entry name" value="WD40_PAC1"/>
</dbReference>
<evidence type="ECO:0000256" key="7">
    <source>
        <dbReference type="ARBA" id="ARBA00022574"/>
    </source>
</evidence>
<evidence type="ECO:0000256" key="12">
    <source>
        <dbReference type="ARBA" id="ARBA00022829"/>
    </source>
</evidence>
<evidence type="ECO:0000256" key="10">
    <source>
        <dbReference type="ARBA" id="ARBA00022776"/>
    </source>
</evidence>
<dbReference type="GO" id="GO:0051028">
    <property type="term" value="P:mRNA transport"/>
    <property type="evidence" value="ECO:0007669"/>
    <property type="project" value="UniProtKB-KW"/>
</dbReference>
<evidence type="ECO:0000256" key="17">
    <source>
        <dbReference type="ARBA" id="ARBA00023228"/>
    </source>
</evidence>
<dbReference type="Gene3D" id="2.130.10.10">
    <property type="entry name" value="YVTN repeat-like/Quinoprotein amine dehydrogenase"/>
    <property type="match status" value="1"/>
</dbReference>
<comment type="subcellular location">
    <subcellularLocation>
        <location evidence="3">Chromosome</location>
        <location evidence="3">Centromere</location>
        <location evidence="3">Kinetochore</location>
    </subcellularLocation>
    <subcellularLocation>
        <location evidence="4">Lysosome membrane</location>
    </subcellularLocation>
    <subcellularLocation>
        <location evidence="2">Nucleus</location>
        <location evidence="2">Nuclear pore complex</location>
    </subcellularLocation>
</comment>
<name>A0AAD1S294_PELCU</name>
<dbReference type="InterPro" id="IPR001680">
    <property type="entry name" value="WD40_rpt"/>
</dbReference>
<comment type="subunit">
    <text evidence="22">Component of the Nup107-160 subcomplex of the nuclear pore complex (NPC). The Nup107-160 subcomplex includes NUP160, NUP133, NUP107, NUP98, NUP85, NUP43, NUP37, SEH1 and SEC13. Component of the GATOR2 subcomplex, composed of MIOS, SEC13, SEH1L, WDR24 and WDR59. The GATOR2 complex interacts with CASTOR1 and CASTOR2; the interaction is negatively regulated by arginine. The GATOR2 complex interacts with SESN1, SESN2 and SESN3; the interaction is negatively regulated by amino acids.</text>
</comment>
<evidence type="ECO:0000313" key="26">
    <source>
        <dbReference type="Proteomes" id="UP001295444"/>
    </source>
</evidence>
<keyword evidence="26" id="KW-1185">Reference proteome</keyword>
<feature type="region of interest" description="Disordered" evidence="24">
    <location>
        <begin position="390"/>
        <end position="417"/>
    </location>
</feature>
<dbReference type="GO" id="GO:0005765">
    <property type="term" value="C:lysosomal membrane"/>
    <property type="evidence" value="ECO:0007669"/>
    <property type="project" value="UniProtKB-SubCell"/>
</dbReference>
<dbReference type="Pfam" id="PF00400">
    <property type="entry name" value="WD40"/>
    <property type="match status" value="4"/>
</dbReference>
<dbReference type="GO" id="GO:0034198">
    <property type="term" value="P:cellular response to amino acid starvation"/>
    <property type="evidence" value="ECO:0007669"/>
    <property type="project" value="TreeGrafter"/>
</dbReference>
<dbReference type="SMART" id="SM00320">
    <property type="entry name" value="WD40"/>
    <property type="match status" value="6"/>
</dbReference>
<evidence type="ECO:0000256" key="15">
    <source>
        <dbReference type="ARBA" id="ARBA00023010"/>
    </source>
</evidence>
<dbReference type="PANTHER" id="PTHR11024:SF3">
    <property type="entry name" value="NUCLEOPORIN SEH1"/>
    <property type="match status" value="1"/>
</dbReference>
<keyword evidence="8" id="KW-0132">Cell division</keyword>
<evidence type="ECO:0000256" key="22">
    <source>
        <dbReference type="ARBA" id="ARBA00064212"/>
    </source>
</evidence>
<dbReference type="GO" id="GO:0051301">
    <property type="term" value="P:cell division"/>
    <property type="evidence" value="ECO:0007669"/>
    <property type="project" value="UniProtKB-KW"/>
</dbReference>
<evidence type="ECO:0000256" key="6">
    <source>
        <dbReference type="ARBA" id="ARBA00022448"/>
    </source>
</evidence>
<evidence type="ECO:0000256" key="11">
    <source>
        <dbReference type="ARBA" id="ARBA00022816"/>
    </source>
</evidence>
<evidence type="ECO:0000256" key="9">
    <source>
        <dbReference type="ARBA" id="ARBA00022737"/>
    </source>
</evidence>
<comment type="similarity">
    <text evidence="5">Belongs to the WD repeat SEC13 family.</text>
</comment>
<dbReference type="PROSITE" id="PS50294">
    <property type="entry name" value="WD_REPEATS_REGION"/>
    <property type="match status" value="2"/>
</dbReference>
<dbReference type="GO" id="GO:0000776">
    <property type="term" value="C:kinetochore"/>
    <property type="evidence" value="ECO:0007669"/>
    <property type="project" value="UniProtKB-KW"/>
</dbReference>
<evidence type="ECO:0000256" key="3">
    <source>
        <dbReference type="ARBA" id="ARBA00004629"/>
    </source>
</evidence>
<dbReference type="GO" id="GO:0015031">
    <property type="term" value="P:protein transport"/>
    <property type="evidence" value="ECO:0007669"/>
    <property type="project" value="UniProtKB-KW"/>
</dbReference>
<evidence type="ECO:0000256" key="4">
    <source>
        <dbReference type="ARBA" id="ARBA00004656"/>
    </source>
</evidence>
<dbReference type="InterPro" id="IPR037363">
    <property type="entry name" value="Sec13/Seh1_fam"/>
</dbReference>
<keyword evidence="7 23" id="KW-0853">WD repeat</keyword>
<evidence type="ECO:0000256" key="18">
    <source>
        <dbReference type="ARBA" id="ARBA00023242"/>
    </source>
</evidence>
<dbReference type="GO" id="GO:0031080">
    <property type="term" value="C:nuclear pore outer ring"/>
    <property type="evidence" value="ECO:0007669"/>
    <property type="project" value="TreeGrafter"/>
</dbReference>
<dbReference type="PRINTS" id="PR00320">
    <property type="entry name" value="GPROTEINBRPT"/>
</dbReference>
<dbReference type="GO" id="GO:0007059">
    <property type="term" value="P:chromosome segregation"/>
    <property type="evidence" value="ECO:0007669"/>
    <property type="project" value="UniProtKB-KW"/>
</dbReference>